<dbReference type="PANTHER" id="PTHR35936:SF19">
    <property type="entry name" value="AMINO-ACID-BINDING PROTEIN YXEM-RELATED"/>
    <property type="match status" value="1"/>
</dbReference>
<evidence type="ECO:0000313" key="6">
    <source>
        <dbReference type="Proteomes" id="UP000094342"/>
    </source>
</evidence>
<evidence type="ECO:0000259" key="4">
    <source>
        <dbReference type="SMART" id="SM00062"/>
    </source>
</evidence>
<feature type="chain" id="PRO_5009137901" evidence="3">
    <location>
        <begin position="24"/>
        <end position="275"/>
    </location>
</feature>
<evidence type="ECO:0000256" key="1">
    <source>
        <dbReference type="ARBA" id="ARBA00004418"/>
    </source>
</evidence>
<keyword evidence="2 3" id="KW-0732">Signal</keyword>
<comment type="caution">
    <text evidence="5">The sequence shown here is derived from an EMBL/GenBank/DDBJ whole genome shotgun (WGS) entry which is preliminary data.</text>
</comment>
<proteinExistence type="predicted"/>
<dbReference type="InterPro" id="IPR001638">
    <property type="entry name" value="Solute-binding_3/MltF_N"/>
</dbReference>
<evidence type="ECO:0000313" key="5">
    <source>
        <dbReference type="EMBL" id="ODR88380.1"/>
    </source>
</evidence>
<dbReference type="GO" id="GO:0042597">
    <property type="term" value="C:periplasmic space"/>
    <property type="evidence" value="ECO:0007669"/>
    <property type="project" value="UniProtKB-SubCell"/>
</dbReference>
<evidence type="ECO:0000256" key="2">
    <source>
        <dbReference type="ARBA" id="ARBA00022729"/>
    </source>
</evidence>
<accession>A0A1E3V4D0</accession>
<organism evidence="5 6">
    <name type="scientific">Sinorhizobium alkalisoli</name>
    <dbReference type="NCBI Taxonomy" id="1752398"/>
    <lineage>
        <taxon>Bacteria</taxon>
        <taxon>Pseudomonadati</taxon>
        <taxon>Pseudomonadota</taxon>
        <taxon>Alphaproteobacteria</taxon>
        <taxon>Hyphomicrobiales</taxon>
        <taxon>Rhizobiaceae</taxon>
        <taxon>Sinorhizobium/Ensifer group</taxon>
        <taxon>Sinorhizobium</taxon>
    </lineage>
</organism>
<dbReference type="PANTHER" id="PTHR35936">
    <property type="entry name" value="MEMBRANE-BOUND LYTIC MUREIN TRANSGLYCOSYLASE F"/>
    <property type="match status" value="1"/>
</dbReference>
<dbReference type="Proteomes" id="UP000094342">
    <property type="component" value="Unassembled WGS sequence"/>
</dbReference>
<dbReference type="Pfam" id="PF00497">
    <property type="entry name" value="SBP_bac_3"/>
    <property type="match status" value="1"/>
</dbReference>
<feature type="signal peptide" evidence="3">
    <location>
        <begin position="1"/>
        <end position="23"/>
    </location>
</feature>
<dbReference type="Gene3D" id="3.40.190.10">
    <property type="entry name" value="Periplasmic binding protein-like II"/>
    <property type="match status" value="2"/>
</dbReference>
<reference evidence="6" key="1">
    <citation type="submission" date="2016-05" db="EMBL/GenBank/DDBJ databases">
        <authorList>
            <person name="Li Y."/>
        </authorList>
    </citation>
    <scope>NUCLEOTIDE SEQUENCE [LARGE SCALE GENOMIC DNA]</scope>
    <source>
        <strain evidence="6">YIC4027</strain>
    </source>
</reference>
<dbReference type="SMART" id="SM00062">
    <property type="entry name" value="PBPb"/>
    <property type="match status" value="1"/>
</dbReference>
<dbReference type="OrthoDB" id="7248418at2"/>
<dbReference type="STRING" id="1752398.A8M32_25590"/>
<comment type="subcellular location">
    <subcellularLocation>
        <location evidence="1">Periplasm</location>
    </subcellularLocation>
</comment>
<evidence type="ECO:0000256" key="3">
    <source>
        <dbReference type="SAM" id="SignalP"/>
    </source>
</evidence>
<protein>
    <submittedName>
        <fullName evidence="5">Amino acid ABC transporter substrate-binding protein</fullName>
    </submittedName>
</protein>
<dbReference type="RefSeq" id="WP_069461236.1">
    <property type="nucleotide sequence ID" value="NZ_LYBW01000065.1"/>
</dbReference>
<dbReference type="EMBL" id="LYBW01000065">
    <property type="protein sequence ID" value="ODR88380.1"/>
    <property type="molecule type" value="Genomic_DNA"/>
</dbReference>
<dbReference type="AlphaFoldDB" id="A0A1E3V4D0"/>
<name>A0A1E3V4D0_9HYPH</name>
<feature type="domain" description="Solute-binding protein family 3/N-terminal" evidence="4">
    <location>
        <begin position="35"/>
        <end position="271"/>
    </location>
</feature>
<dbReference type="SUPFAM" id="SSF53850">
    <property type="entry name" value="Periplasmic binding protein-like II"/>
    <property type="match status" value="1"/>
</dbReference>
<sequence>MKKLFAQLAIGVAALALATAAQAGETLDRVMDKKAMVVATNSGWPPQSYLDDSNQLVGFDIDVSREIAKRLGVEVSFETPDWATLTGGRWQGRYDLGVGSVTPTKARAQVIDFAGVYYYSPYVYVLHKDSQAKSVADLNGKIIGVETATTSEDYIRRQLEIDAPGLPPVEYKVDPGEVRTFADSMLPFDDLRLGDGVRLDAVIAPEQTALNAIKNGYPLRVLDGEYAFKEPLVVIAEKVDADWTKKVGAIIGEMKEDGTLAALTTKWYGKDYSAD</sequence>
<gene>
    <name evidence="5" type="ORF">A8M32_25590</name>
</gene>
<keyword evidence="6" id="KW-1185">Reference proteome</keyword>